<dbReference type="GO" id="GO:0070402">
    <property type="term" value="F:NADPH binding"/>
    <property type="evidence" value="ECO:0007669"/>
    <property type="project" value="TreeGrafter"/>
</dbReference>
<dbReference type="InterPro" id="IPR020843">
    <property type="entry name" value="ER"/>
</dbReference>
<dbReference type="EC" id="1.6.5.5" evidence="4"/>
<proteinExistence type="predicted"/>
<evidence type="ECO:0000259" key="3">
    <source>
        <dbReference type="SMART" id="SM00829"/>
    </source>
</evidence>
<keyword evidence="1" id="KW-0521">NADP</keyword>
<reference evidence="4" key="1">
    <citation type="submission" date="2020-02" db="EMBL/GenBank/DDBJ databases">
        <authorList>
            <person name="Meier V. D."/>
        </authorList>
    </citation>
    <scope>NUCLEOTIDE SEQUENCE</scope>
    <source>
        <strain evidence="4">AVDCRST_MAG68</strain>
    </source>
</reference>
<evidence type="ECO:0000313" key="4">
    <source>
        <dbReference type="EMBL" id="CAA9338822.1"/>
    </source>
</evidence>
<dbReference type="InterPro" id="IPR036291">
    <property type="entry name" value="NAD(P)-bd_dom_sf"/>
</dbReference>
<gene>
    <name evidence="4" type="ORF">AVDCRST_MAG68-2924</name>
</gene>
<evidence type="ECO:0000256" key="2">
    <source>
        <dbReference type="ARBA" id="ARBA00023002"/>
    </source>
</evidence>
<evidence type="ECO:0000256" key="1">
    <source>
        <dbReference type="ARBA" id="ARBA00022857"/>
    </source>
</evidence>
<protein>
    <submittedName>
        <fullName evidence="4">Quinone oxidoreductase</fullName>
        <ecNumber evidence="4">1.6.5.5</ecNumber>
    </submittedName>
</protein>
<dbReference type="GO" id="GO:0003960">
    <property type="term" value="F:quinone reductase (NADPH) activity"/>
    <property type="evidence" value="ECO:0007669"/>
    <property type="project" value="UniProtKB-EC"/>
</dbReference>
<dbReference type="CDD" id="cd05276">
    <property type="entry name" value="p53_inducible_oxidoreductase"/>
    <property type="match status" value="1"/>
</dbReference>
<dbReference type="SUPFAM" id="SSF51735">
    <property type="entry name" value="NAD(P)-binding Rossmann-fold domains"/>
    <property type="match status" value="1"/>
</dbReference>
<dbReference type="SUPFAM" id="SSF50129">
    <property type="entry name" value="GroES-like"/>
    <property type="match status" value="1"/>
</dbReference>
<dbReference type="InterPro" id="IPR014189">
    <property type="entry name" value="Quinone_OxRdtase_PIG3"/>
</dbReference>
<sequence length="326" mass="34501">MKAIVITRPGGPEVLVQEDRPVPEPGPGEIRVRVHTSAMNRADLLQRRGMYPAPPGAPADIGGLEYAGEVDAVGAGAGLWAVGNRVMGIVGGGGHSEYVVVHEREGIRIPQNLGWEEAAAVPEAFLTAYDALFRQLDVKVGERVLIHAVGSGVGTAALQLARAAGAEVIGTSRTAAKLERARELGLETGVDTSKEDLAEAVNQATYGSGVHALVDLVGGKLLEASLRVLAVRGRAVVVGTTAGAKAEIDLGLLLRRRIHLFGTVLRSRPLEEKIALAREFSGAVLPLVSSGRIRPVIDSVYSFADIRKAHEQMEQNDSFGKIVLTW</sequence>
<dbReference type="InterPro" id="IPR013149">
    <property type="entry name" value="ADH-like_C"/>
</dbReference>
<dbReference type="Pfam" id="PF00107">
    <property type="entry name" value="ADH_zinc_N"/>
    <property type="match status" value="1"/>
</dbReference>
<dbReference type="Pfam" id="PF08240">
    <property type="entry name" value="ADH_N"/>
    <property type="match status" value="1"/>
</dbReference>
<dbReference type="SMART" id="SM00829">
    <property type="entry name" value="PKS_ER"/>
    <property type="match status" value="1"/>
</dbReference>
<name>A0A6J4LQ06_9BACT</name>
<feature type="domain" description="Enoyl reductase (ER)" evidence="3">
    <location>
        <begin position="10"/>
        <end position="324"/>
    </location>
</feature>
<dbReference type="InterPro" id="IPR011032">
    <property type="entry name" value="GroES-like_sf"/>
</dbReference>
<dbReference type="Gene3D" id="3.90.180.10">
    <property type="entry name" value="Medium-chain alcohol dehydrogenases, catalytic domain"/>
    <property type="match status" value="1"/>
</dbReference>
<accession>A0A6J4LQ06</accession>
<dbReference type="AlphaFoldDB" id="A0A6J4LQ06"/>
<dbReference type="Gene3D" id="3.40.50.720">
    <property type="entry name" value="NAD(P)-binding Rossmann-like Domain"/>
    <property type="match status" value="1"/>
</dbReference>
<dbReference type="EMBL" id="CADCTW010000134">
    <property type="protein sequence ID" value="CAA9338822.1"/>
    <property type="molecule type" value="Genomic_DNA"/>
</dbReference>
<dbReference type="InterPro" id="IPR013154">
    <property type="entry name" value="ADH-like_N"/>
</dbReference>
<dbReference type="PANTHER" id="PTHR48106:SF8">
    <property type="entry name" value="OS02G0805600 PROTEIN"/>
    <property type="match status" value="1"/>
</dbReference>
<organism evidence="4">
    <name type="scientific">uncultured Gemmatimonadota bacterium</name>
    <dbReference type="NCBI Taxonomy" id="203437"/>
    <lineage>
        <taxon>Bacteria</taxon>
        <taxon>Pseudomonadati</taxon>
        <taxon>Gemmatimonadota</taxon>
        <taxon>environmental samples</taxon>
    </lineage>
</organism>
<keyword evidence="2 4" id="KW-0560">Oxidoreductase</keyword>
<dbReference type="NCBIfam" id="TIGR02824">
    <property type="entry name" value="quinone_pig3"/>
    <property type="match status" value="1"/>
</dbReference>
<dbReference type="PANTHER" id="PTHR48106">
    <property type="entry name" value="QUINONE OXIDOREDUCTASE PIG3-RELATED"/>
    <property type="match status" value="1"/>
</dbReference>